<comment type="caution">
    <text evidence="1">The sequence shown here is derived from an EMBL/GenBank/DDBJ whole genome shotgun (WGS) entry which is preliminary data.</text>
</comment>
<accession>A0A498K7P0</accession>
<name>A0A498K7P0_MALDO</name>
<dbReference type="Proteomes" id="UP000290289">
    <property type="component" value="Chromosome 4"/>
</dbReference>
<protein>
    <submittedName>
        <fullName evidence="1">Uncharacterized protein</fullName>
    </submittedName>
</protein>
<dbReference type="AlphaFoldDB" id="A0A498K7P0"/>
<sequence length="115" mass="12347">MLRGCSARGNARGKAVALLEVVLVARRLGLWRSSLRRQCSWQDGCSVGGGARCKVARLVAFLIASMHSTSTCTKYELTLNMTRVRSSGSHIGFMCRVHGSGPQVGSLSRGHPYGP</sequence>
<dbReference type="EMBL" id="RDQH01000330">
    <property type="protein sequence ID" value="RXI01653.1"/>
    <property type="molecule type" value="Genomic_DNA"/>
</dbReference>
<evidence type="ECO:0000313" key="1">
    <source>
        <dbReference type="EMBL" id="RXI01653.1"/>
    </source>
</evidence>
<organism evidence="1 2">
    <name type="scientific">Malus domestica</name>
    <name type="common">Apple</name>
    <name type="synonym">Pyrus malus</name>
    <dbReference type="NCBI Taxonomy" id="3750"/>
    <lineage>
        <taxon>Eukaryota</taxon>
        <taxon>Viridiplantae</taxon>
        <taxon>Streptophyta</taxon>
        <taxon>Embryophyta</taxon>
        <taxon>Tracheophyta</taxon>
        <taxon>Spermatophyta</taxon>
        <taxon>Magnoliopsida</taxon>
        <taxon>eudicotyledons</taxon>
        <taxon>Gunneridae</taxon>
        <taxon>Pentapetalae</taxon>
        <taxon>rosids</taxon>
        <taxon>fabids</taxon>
        <taxon>Rosales</taxon>
        <taxon>Rosaceae</taxon>
        <taxon>Amygdaloideae</taxon>
        <taxon>Maleae</taxon>
        <taxon>Malus</taxon>
    </lineage>
</organism>
<keyword evidence="2" id="KW-1185">Reference proteome</keyword>
<proteinExistence type="predicted"/>
<evidence type="ECO:0000313" key="2">
    <source>
        <dbReference type="Proteomes" id="UP000290289"/>
    </source>
</evidence>
<reference evidence="1 2" key="1">
    <citation type="submission" date="2018-10" db="EMBL/GenBank/DDBJ databases">
        <title>A high-quality apple genome assembly.</title>
        <authorList>
            <person name="Hu J."/>
        </authorList>
    </citation>
    <scope>NUCLEOTIDE SEQUENCE [LARGE SCALE GENOMIC DNA]</scope>
    <source>
        <strain evidence="2">cv. HFTH1</strain>
        <tissue evidence="1">Young leaf</tissue>
    </source>
</reference>
<gene>
    <name evidence="1" type="ORF">DVH24_015002</name>
</gene>